<proteinExistence type="predicted"/>
<keyword evidence="2" id="KW-1185">Reference proteome</keyword>
<dbReference type="Proteomes" id="UP000837857">
    <property type="component" value="Chromosome 17"/>
</dbReference>
<feature type="non-terminal residue" evidence="1">
    <location>
        <position position="345"/>
    </location>
</feature>
<name>A0ABN8I6D8_9NEOP</name>
<evidence type="ECO:0000313" key="2">
    <source>
        <dbReference type="Proteomes" id="UP000837857"/>
    </source>
</evidence>
<protein>
    <submittedName>
        <fullName evidence="1">Uncharacterized protein</fullName>
    </submittedName>
</protein>
<accession>A0ABN8I6D8</accession>
<organism evidence="1 2">
    <name type="scientific">Iphiclides podalirius</name>
    <name type="common">scarce swallowtail</name>
    <dbReference type="NCBI Taxonomy" id="110791"/>
    <lineage>
        <taxon>Eukaryota</taxon>
        <taxon>Metazoa</taxon>
        <taxon>Ecdysozoa</taxon>
        <taxon>Arthropoda</taxon>
        <taxon>Hexapoda</taxon>
        <taxon>Insecta</taxon>
        <taxon>Pterygota</taxon>
        <taxon>Neoptera</taxon>
        <taxon>Endopterygota</taxon>
        <taxon>Lepidoptera</taxon>
        <taxon>Glossata</taxon>
        <taxon>Ditrysia</taxon>
        <taxon>Papilionoidea</taxon>
        <taxon>Papilionidae</taxon>
        <taxon>Papilioninae</taxon>
        <taxon>Iphiclides</taxon>
    </lineage>
</organism>
<reference evidence="1" key="1">
    <citation type="submission" date="2022-03" db="EMBL/GenBank/DDBJ databases">
        <authorList>
            <person name="Martin H S."/>
        </authorList>
    </citation>
    <scope>NUCLEOTIDE SEQUENCE</scope>
</reference>
<sequence length="345" mass="36146">MGANNKFNYQKMKRVFAAVLVAVFATGVHSAPQLISFTDGKLGVNFGGYHAAVGIGGLLGNGANGGLFAEAGTPHGQSAKAGLGGAVDANGGTSGGLYAGATAGGNVRAAAGLAGGTNGGTSAGTGYASAQAGNHFSSTSLIGKVDGSTKKGTYQNIPFDLKTEDTNELNPQLGNSFDLKLQKSSEKTNINQINTNTENQKTLDVEESVNVKEFNHFQKTSFTGGSTIDNGHIGHDSKTDAQSNIKSVDQISYKKDVTVGRNPHFFEDIFNIPIAALTALLYIQIPINTLGAVNKFLENNVPLRKRVSLETGQEQLIRPAGPHARRRAIRKGIIEQNSDNLKSKT</sequence>
<evidence type="ECO:0000313" key="1">
    <source>
        <dbReference type="EMBL" id="CAH2047062.1"/>
    </source>
</evidence>
<gene>
    <name evidence="1" type="ORF">IPOD504_LOCUS5612</name>
</gene>
<dbReference type="EMBL" id="OW152829">
    <property type="protein sequence ID" value="CAH2047062.1"/>
    <property type="molecule type" value="Genomic_DNA"/>
</dbReference>